<keyword evidence="2" id="KW-0223">Dioxygenase</keyword>
<evidence type="ECO:0000313" key="3">
    <source>
        <dbReference type="Proteomes" id="UP000266016"/>
    </source>
</evidence>
<dbReference type="EMBL" id="QWVS01000054">
    <property type="protein sequence ID" value="RID82107.1"/>
    <property type="molecule type" value="Genomic_DNA"/>
</dbReference>
<dbReference type="AlphaFoldDB" id="A0A398AWR7"/>
<dbReference type="Pfam" id="PF19825">
    <property type="entry name" value="DUF6306"/>
    <property type="match status" value="1"/>
</dbReference>
<dbReference type="GO" id="GO:0051213">
    <property type="term" value="F:dioxygenase activity"/>
    <property type="evidence" value="ECO:0007669"/>
    <property type="project" value="UniProtKB-KW"/>
</dbReference>
<gene>
    <name evidence="2" type="ORF">D1953_19100</name>
</gene>
<keyword evidence="3" id="KW-1185">Reference proteome</keyword>
<dbReference type="Proteomes" id="UP000266016">
    <property type="component" value="Unassembled WGS sequence"/>
</dbReference>
<name>A0A398AWR7_9BACI</name>
<proteinExistence type="predicted"/>
<feature type="domain" description="DUF6306" evidence="1">
    <location>
        <begin position="7"/>
        <end position="130"/>
    </location>
</feature>
<sequence length="138" mass="15631">MDKKQALLDLLNALLEAERAGVQTANYLLEKHQSEELDAQYKQVKKDEAWSCAGLHQAILREGGTPSKQTGAFADKVIALDTLQEKLTLLNKGQAWVARKIDEALAYDIHPDTELFLQEMKEKHHTNINELDKYLMGK</sequence>
<evidence type="ECO:0000259" key="1">
    <source>
        <dbReference type="Pfam" id="PF19825"/>
    </source>
</evidence>
<keyword evidence="2" id="KW-0560">Oxidoreductase</keyword>
<accession>A0A398AWR7</accession>
<reference evidence="2 3" key="1">
    <citation type="submission" date="2018-08" db="EMBL/GenBank/DDBJ databases">
        <title>Bacillus jemisoniae sp. nov., Bacillus chryseoplanitiae sp. nov., Bacillus resnikiae sp. nov., and Bacillus frankliniae sp. nov., isolated from Viking spacecraft and associated surfaces.</title>
        <authorList>
            <person name="Seuylemezian A."/>
            <person name="Vaishampayan P."/>
        </authorList>
    </citation>
    <scope>NUCLEOTIDE SEQUENCE [LARGE SCALE GENOMIC DNA]</scope>
    <source>
        <strain evidence="2 3">MA001</strain>
    </source>
</reference>
<evidence type="ECO:0000313" key="2">
    <source>
        <dbReference type="EMBL" id="RID82107.1"/>
    </source>
</evidence>
<protein>
    <submittedName>
        <fullName evidence="2">2-nitropropane dioxygenase</fullName>
    </submittedName>
</protein>
<dbReference type="InterPro" id="IPR046273">
    <property type="entry name" value="DUF6306"/>
</dbReference>
<dbReference type="RefSeq" id="WP_119118741.1">
    <property type="nucleotide sequence ID" value="NZ_QWVS01000054.1"/>
</dbReference>
<comment type="caution">
    <text evidence="2">The sequence shown here is derived from an EMBL/GenBank/DDBJ whole genome shotgun (WGS) entry which is preliminary data.</text>
</comment>
<organism evidence="2 3">
    <name type="scientific">Peribacillus asahii</name>
    <dbReference type="NCBI Taxonomy" id="228899"/>
    <lineage>
        <taxon>Bacteria</taxon>
        <taxon>Bacillati</taxon>
        <taxon>Bacillota</taxon>
        <taxon>Bacilli</taxon>
        <taxon>Bacillales</taxon>
        <taxon>Bacillaceae</taxon>
        <taxon>Peribacillus</taxon>
    </lineage>
</organism>